<feature type="chain" id="PRO_5036447869" evidence="1">
    <location>
        <begin position="20"/>
        <end position="102"/>
    </location>
</feature>
<evidence type="ECO:0000256" key="1">
    <source>
        <dbReference type="SAM" id="SignalP"/>
    </source>
</evidence>
<evidence type="ECO:0000313" key="3">
    <source>
        <dbReference type="Proteomes" id="UP000886998"/>
    </source>
</evidence>
<dbReference type="Proteomes" id="UP000886998">
    <property type="component" value="Unassembled WGS sequence"/>
</dbReference>
<organism evidence="2 3">
    <name type="scientific">Trichonephila inaurata madagascariensis</name>
    <dbReference type="NCBI Taxonomy" id="2747483"/>
    <lineage>
        <taxon>Eukaryota</taxon>
        <taxon>Metazoa</taxon>
        <taxon>Ecdysozoa</taxon>
        <taxon>Arthropoda</taxon>
        <taxon>Chelicerata</taxon>
        <taxon>Arachnida</taxon>
        <taxon>Araneae</taxon>
        <taxon>Araneomorphae</taxon>
        <taxon>Entelegynae</taxon>
        <taxon>Araneoidea</taxon>
        <taxon>Nephilidae</taxon>
        <taxon>Trichonephila</taxon>
        <taxon>Trichonephila inaurata</taxon>
    </lineage>
</organism>
<proteinExistence type="predicted"/>
<feature type="signal peptide" evidence="1">
    <location>
        <begin position="1"/>
        <end position="19"/>
    </location>
</feature>
<evidence type="ECO:0000313" key="2">
    <source>
        <dbReference type="EMBL" id="GFY67079.1"/>
    </source>
</evidence>
<dbReference type="AlphaFoldDB" id="A0A8X6YCJ2"/>
<sequence>MYVGGIPVLLVTMFLAVGAERFQDDTYLSILNCVATSADNNLCGDFIYCTDSLPQPFLDAVGDCEQELAPDGPFDCTEDEQLYGDEENRKAVIYAQGSIRIY</sequence>
<name>A0A8X6YCJ2_9ARAC</name>
<accession>A0A8X6YCJ2</accession>
<dbReference type="EMBL" id="BMAV01016375">
    <property type="protein sequence ID" value="GFY67079.1"/>
    <property type="molecule type" value="Genomic_DNA"/>
</dbReference>
<reference evidence="2" key="1">
    <citation type="submission" date="2020-08" db="EMBL/GenBank/DDBJ databases">
        <title>Multicomponent nature underlies the extraordinary mechanical properties of spider dragline silk.</title>
        <authorList>
            <person name="Kono N."/>
            <person name="Nakamura H."/>
            <person name="Mori M."/>
            <person name="Yoshida Y."/>
            <person name="Ohtoshi R."/>
            <person name="Malay A.D."/>
            <person name="Moran D.A.P."/>
            <person name="Tomita M."/>
            <person name="Numata K."/>
            <person name="Arakawa K."/>
        </authorList>
    </citation>
    <scope>NUCLEOTIDE SEQUENCE</scope>
</reference>
<comment type="caution">
    <text evidence="2">The sequence shown here is derived from an EMBL/GenBank/DDBJ whole genome shotgun (WGS) entry which is preliminary data.</text>
</comment>
<keyword evidence="3" id="KW-1185">Reference proteome</keyword>
<keyword evidence="1" id="KW-0732">Signal</keyword>
<protein>
    <submittedName>
        <fullName evidence="2">Uncharacterized protein</fullName>
    </submittedName>
</protein>
<gene>
    <name evidence="2" type="ORF">TNIN_344711</name>
</gene>